<evidence type="ECO:0000256" key="2">
    <source>
        <dbReference type="ARBA" id="ARBA00023002"/>
    </source>
</evidence>
<dbReference type="PANTHER" id="PTHR24320">
    <property type="entry name" value="RETINOL DEHYDROGENASE"/>
    <property type="match status" value="1"/>
</dbReference>
<dbReference type="InterPro" id="IPR002347">
    <property type="entry name" value="SDR_fam"/>
</dbReference>
<dbReference type="SUPFAM" id="SSF51735">
    <property type="entry name" value="NAD(P)-binding Rossmann-fold domains"/>
    <property type="match status" value="1"/>
</dbReference>
<dbReference type="EMBL" id="AZFZ01000007">
    <property type="protein sequence ID" value="KRM44944.1"/>
    <property type="molecule type" value="Genomic_DNA"/>
</dbReference>
<dbReference type="Gene3D" id="3.40.50.720">
    <property type="entry name" value="NAD(P)-binding Rossmann-like Domain"/>
    <property type="match status" value="1"/>
</dbReference>
<accession>A0A0R1YR96</accession>
<dbReference type="RefSeq" id="WP_056980024.1">
    <property type="nucleotide sequence ID" value="NZ_AZFZ01000007.1"/>
</dbReference>
<dbReference type="PATRIC" id="fig|1423786.4.peg.2712"/>
<evidence type="ECO:0000313" key="3">
    <source>
        <dbReference type="EMBL" id="KRM44944.1"/>
    </source>
</evidence>
<evidence type="ECO:0000313" key="4">
    <source>
        <dbReference type="Proteomes" id="UP000051010"/>
    </source>
</evidence>
<protein>
    <submittedName>
        <fullName evidence="3">Oxidoreductase, short chain dehydrogenase reductase family protein</fullName>
    </submittedName>
</protein>
<keyword evidence="2" id="KW-0560">Oxidoreductase</keyword>
<reference evidence="3 4" key="1">
    <citation type="journal article" date="2015" name="Genome Announc.">
        <title>Expanding the biotechnology potential of lactobacilli through comparative genomics of 213 strains and associated genera.</title>
        <authorList>
            <person name="Sun Z."/>
            <person name="Harris H.M."/>
            <person name="McCann A."/>
            <person name="Guo C."/>
            <person name="Argimon S."/>
            <person name="Zhang W."/>
            <person name="Yang X."/>
            <person name="Jeffery I.B."/>
            <person name="Cooney J.C."/>
            <person name="Kagawa T.F."/>
            <person name="Liu W."/>
            <person name="Song Y."/>
            <person name="Salvetti E."/>
            <person name="Wrobel A."/>
            <person name="Rasinkangas P."/>
            <person name="Parkhill J."/>
            <person name="Rea M.C."/>
            <person name="O'Sullivan O."/>
            <person name="Ritari J."/>
            <person name="Douillard F.P."/>
            <person name="Paul Ross R."/>
            <person name="Yang R."/>
            <person name="Briner A.E."/>
            <person name="Felis G.E."/>
            <person name="de Vos W.M."/>
            <person name="Barrangou R."/>
            <person name="Klaenhammer T.R."/>
            <person name="Caufield P.W."/>
            <person name="Cui Y."/>
            <person name="Zhang H."/>
            <person name="O'Toole P.W."/>
        </authorList>
    </citation>
    <scope>NUCLEOTIDE SEQUENCE [LARGE SCALE GENOMIC DNA]</scope>
    <source>
        <strain evidence="3 4">DSM 18390</strain>
    </source>
</reference>
<dbReference type="GO" id="GO:0016491">
    <property type="term" value="F:oxidoreductase activity"/>
    <property type="evidence" value="ECO:0007669"/>
    <property type="project" value="UniProtKB-KW"/>
</dbReference>
<evidence type="ECO:0000256" key="1">
    <source>
        <dbReference type="ARBA" id="ARBA00006484"/>
    </source>
</evidence>
<gene>
    <name evidence="3" type="ORF">FD47_GL002590</name>
</gene>
<comment type="similarity">
    <text evidence="1">Belongs to the short-chain dehydrogenases/reductases (SDR) family.</text>
</comment>
<dbReference type="Proteomes" id="UP000051010">
    <property type="component" value="Unassembled WGS sequence"/>
</dbReference>
<dbReference type="Pfam" id="PF00106">
    <property type="entry name" value="adh_short"/>
    <property type="match status" value="1"/>
</dbReference>
<comment type="caution">
    <text evidence="3">The sequence shown here is derived from an EMBL/GenBank/DDBJ whole genome shotgun (WGS) entry which is preliminary data.</text>
</comment>
<organism evidence="3 4">
    <name type="scientific">Lentilactobacillus parafarraginis DSM 18390 = JCM 14109</name>
    <dbReference type="NCBI Taxonomy" id="1423786"/>
    <lineage>
        <taxon>Bacteria</taxon>
        <taxon>Bacillati</taxon>
        <taxon>Bacillota</taxon>
        <taxon>Bacilli</taxon>
        <taxon>Lactobacillales</taxon>
        <taxon>Lactobacillaceae</taxon>
        <taxon>Lentilactobacillus</taxon>
    </lineage>
</organism>
<dbReference type="AlphaFoldDB" id="A0A0R1YR96"/>
<sequence>MLQTTKQTPINSPFNNRTTAEKVMKGVDLTGKTAIVTGGYSGIGLKVTEMLTNAGAHVIVPARSVDKAMPVIDNLKNAELGLLDLMDPDAINKFAKGFLASGRPLNLLIESAGVMMPTLKRDQRGNESQLSTNFLGHFQLTNALYPALKQANHARIIVMSSRAQSWNGVDFDDPNFNHRKYDAHTAYAQSKAADALFAVALDKRAAKDDIHAFAVHPGIVPGTDLSRNVTGNEALKKASAFALNQLEFTHMINTGNSIKAKLAHEREYDYFKTVSQGAASTLWAATSPQLADLGGVFIEDCNISHVEPADSSSKFGVRPWAVDEKTADRLWQLGEQLTGTKFTI</sequence>
<dbReference type="InterPro" id="IPR036291">
    <property type="entry name" value="NAD(P)-bd_dom_sf"/>
</dbReference>
<proteinExistence type="inferred from homology"/>
<name>A0A0R1YR96_9LACO</name>
<dbReference type="PRINTS" id="PR00081">
    <property type="entry name" value="GDHRDH"/>
</dbReference>
<dbReference type="PANTHER" id="PTHR24320:SF148">
    <property type="entry name" value="NAD(P)-BINDING ROSSMANN-FOLD SUPERFAMILY PROTEIN"/>
    <property type="match status" value="1"/>
</dbReference>